<dbReference type="InterPro" id="IPR029058">
    <property type="entry name" value="AB_hydrolase_fold"/>
</dbReference>
<sequence length="471" mass="49442">MSSPPAAGGSSPGAASATSAPSISTTAGAVSSVSSSDSAAKGVIDGFAPRKYSAPWWAKNDHFSTIFGSGEIQKRFGVKGPEVVYRRERWNTPDGDFLDVDFLDTPGGAAGGGLGGSGAQGVQQERRQGAPPPGGGRRLAAVATGAAPGGVVIGGGCGGEGGTAATVPAGDPAVGFERAVGTGGVDASTAPFAVLTHGLESTSTAPLTAKMALAYQRKGFRVAVMCFRSCSGEDNLTLRAYHLGFTEDLELVCKTLRARHPNSPLFLSGFSLGGNVITKFLGELGDRARDMGIMGGAVTCVPFDAVSCQQRVDTGFGKIVYAKNFLNSLIPKMMRKSLTDPRVAEVIDLKRLQRITTIGEFDDMVIAPVFGFDGYQDYYRKTQSGQFLKGVRVPFLAVQAINDPFMDPAKLPTVDDLQGAPVRLSYHDHGGHCAFLTDSQEENDKGWLATEMARFGDHVHRLSRTEPPTAD</sequence>
<gene>
    <name evidence="5" type="primary">Alpha/beta</name>
    <name evidence="5" type="ORF">Esi_0056_0025</name>
</gene>
<protein>
    <submittedName>
        <fullName evidence="5">Alpha/beta hydrolase fold</fullName>
    </submittedName>
</protein>
<dbReference type="STRING" id="2880.D8LPX1"/>
<feature type="region of interest" description="Disordered" evidence="3">
    <location>
        <begin position="1"/>
        <end position="40"/>
    </location>
</feature>
<dbReference type="GO" id="GO:0034338">
    <property type="term" value="F:short-chain carboxylesterase activity"/>
    <property type="evidence" value="ECO:0007669"/>
    <property type="project" value="TreeGrafter"/>
</dbReference>
<evidence type="ECO:0000259" key="4">
    <source>
        <dbReference type="Pfam" id="PF12146"/>
    </source>
</evidence>
<evidence type="ECO:0000313" key="6">
    <source>
        <dbReference type="Proteomes" id="UP000002630"/>
    </source>
</evidence>
<dbReference type="Gene3D" id="3.40.50.1820">
    <property type="entry name" value="alpha/beta hydrolase"/>
    <property type="match status" value="1"/>
</dbReference>
<dbReference type="OrthoDB" id="247542at2759"/>
<dbReference type="PANTHER" id="PTHR10794">
    <property type="entry name" value="ABHYDROLASE DOMAIN-CONTAINING PROTEIN"/>
    <property type="match status" value="1"/>
</dbReference>
<dbReference type="GO" id="GO:0047372">
    <property type="term" value="F:monoacylglycerol lipase activity"/>
    <property type="evidence" value="ECO:0007669"/>
    <property type="project" value="TreeGrafter"/>
</dbReference>
<feature type="domain" description="Serine aminopeptidase S33" evidence="4">
    <location>
        <begin position="245"/>
        <end position="432"/>
    </location>
</feature>
<dbReference type="PIRSF" id="PIRSF005211">
    <property type="entry name" value="Ab_hydro_YheT"/>
    <property type="match status" value="1"/>
</dbReference>
<keyword evidence="5" id="KW-0378">Hydrolase</keyword>
<feature type="active site" description="Charge relay system" evidence="2">
    <location>
        <position position="271"/>
    </location>
</feature>
<evidence type="ECO:0000256" key="1">
    <source>
        <dbReference type="ARBA" id="ARBA00010884"/>
    </source>
</evidence>
<evidence type="ECO:0000256" key="3">
    <source>
        <dbReference type="SAM" id="MobiDB-lite"/>
    </source>
</evidence>
<dbReference type="AlphaFoldDB" id="D8LPX1"/>
<evidence type="ECO:0000256" key="2">
    <source>
        <dbReference type="PIRSR" id="PIRSR005211-1"/>
    </source>
</evidence>
<feature type="active site" description="Charge relay system" evidence="2">
    <location>
        <position position="432"/>
    </location>
</feature>
<feature type="region of interest" description="Disordered" evidence="3">
    <location>
        <begin position="108"/>
        <end position="137"/>
    </location>
</feature>
<evidence type="ECO:0000313" key="5">
    <source>
        <dbReference type="EMBL" id="CBN74863.1"/>
    </source>
</evidence>
<dbReference type="InterPro" id="IPR050960">
    <property type="entry name" value="AB_hydrolase_4_sf"/>
</dbReference>
<dbReference type="Proteomes" id="UP000002630">
    <property type="component" value="Linkage Group LG10"/>
</dbReference>
<feature type="compositionally biased region" description="Gly residues" evidence="3">
    <location>
        <begin position="108"/>
        <end position="119"/>
    </location>
</feature>
<comment type="similarity">
    <text evidence="1">Belongs to the AB hydrolase superfamily. AB hydrolase 4 family.</text>
</comment>
<reference evidence="5 6" key="1">
    <citation type="journal article" date="2010" name="Nature">
        <title>The Ectocarpus genome and the independent evolution of multicellularity in brown algae.</title>
        <authorList>
            <person name="Cock J.M."/>
            <person name="Sterck L."/>
            <person name="Rouze P."/>
            <person name="Scornet D."/>
            <person name="Allen A.E."/>
            <person name="Amoutzias G."/>
            <person name="Anthouard V."/>
            <person name="Artiguenave F."/>
            <person name="Aury J.M."/>
            <person name="Badger J.H."/>
            <person name="Beszteri B."/>
            <person name="Billiau K."/>
            <person name="Bonnet E."/>
            <person name="Bothwell J.H."/>
            <person name="Bowler C."/>
            <person name="Boyen C."/>
            <person name="Brownlee C."/>
            <person name="Carrano C.J."/>
            <person name="Charrier B."/>
            <person name="Cho G.Y."/>
            <person name="Coelho S.M."/>
            <person name="Collen J."/>
            <person name="Corre E."/>
            <person name="Da Silva C."/>
            <person name="Delage L."/>
            <person name="Delaroque N."/>
            <person name="Dittami S.M."/>
            <person name="Doulbeau S."/>
            <person name="Elias M."/>
            <person name="Farnham G."/>
            <person name="Gachon C.M."/>
            <person name="Gschloessl B."/>
            <person name="Heesch S."/>
            <person name="Jabbari K."/>
            <person name="Jubin C."/>
            <person name="Kawai H."/>
            <person name="Kimura K."/>
            <person name="Kloareg B."/>
            <person name="Kupper F.C."/>
            <person name="Lang D."/>
            <person name="Le Bail A."/>
            <person name="Leblanc C."/>
            <person name="Lerouge P."/>
            <person name="Lohr M."/>
            <person name="Lopez P.J."/>
            <person name="Martens C."/>
            <person name="Maumus F."/>
            <person name="Michel G."/>
            <person name="Miranda-Saavedra D."/>
            <person name="Morales J."/>
            <person name="Moreau H."/>
            <person name="Motomura T."/>
            <person name="Nagasato C."/>
            <person name="Napoli C.A."/>
            <person name="Nelson D.R."/>
            <person name="Nyvall-Collen P."/>
            <person name="Peters A.F."/>
            <person name="Pommier C."/>
            <person name="Potin P."/>
            <person name="Poulain J."/>
            <person name="Quesneville H."/>
            <person name="Read B."/>
            <person name="Rensing S.A."/>
            <person name="Ritter A."/>
            <person name="Rousvoal S."/>
            <person name="Samanta M."/>
            <person name="Samson G."/>
            <person name="Schroeder D.C."/>
            <person name="Segurens B."/>
            <person name="Strittmatter M."/>
            <person name="Tonon T."/>
            <person name="Tregear J.W."/>
            <person name="Valentin K."/>
            <person name="von Dassow P."/>
            <person name="Yamagishi T."/>
            <person name="Van de Peer Y."/>
            <person name="Wincker P."/>
        </authorList>
    </citation>
    <scope>NUCLEOTIDE SEQUENCE [LARGE SCALE GENOMIC DNA]</scope>
    <source>
        <strain evidence="6">Ec32 / CCAP1310/4</strain>
    </source>
</reference>
<dbReference type="EMBL" id="FN649735">
    <property type="protein sequence ID" value="CBN74863.1"/>
    <property type="molecule type" value="Genomic_DNA"/>
</dbReference>
<dbReference type="InParanoid" id="D8LPX1"/>
<dbReference type="Pfam" id="PF12146">
    <property type="entry name" value="Hydrolase_4"/>
    <property type="match status" value="1"/>
</dbReference>
<dbReference type="PANTHER" id="PTHR10794:SF94">
    <property type="entry name" value="ESTERASE YHET-RELATED"/>
    <property type="match status" value="1"/>
</dbReference>
<dbReference type="SUPFAM" id="SSF53474">
    <property type="entry name" value="alpha/beta-Hydrolases"/>
    <property type="match status" value="1"/>
</dbReference>
<accession>D8LPX1</accession>
<dbReference type="OMA" id="AHELHRC"/>
<dbReference type="eggNOG" id="KOG1838">
    <property type="taxonomic scope" value="Eukaryota"/>
</dbReference>
<keyword evidence="6" id="KW-1185">Reference proteome</keyword>
<feature type="active site" description="Charge relay system" evidence="2">
    <location>
        <position position="403"/>
    </location>
</feature>
<organism evidence="5 6">
    <name type="scientific">Ectocarpus siliculosus</name>
    <name type="common">Brown alga</name>
    <name type="synonym">Conferva siliculosa</name>
    <dbReference type="NCBI Taxonomy" id="2880"/>
    <lineage>
        <taxon>Eukaryota</taxon>
        <taxon>Sar</taxon>
        <taxon>Stramenopiles</taxon>
        <taxon>Ochrophyta</taxon>
        <taxon>PX clade</taxon>
        <taxon>Phaeophyceae</taxon>
        <taxon>Ectocarpales</taxon>
        <taxon>Ectocarpaceae</taxon>
        <taxon>Ectocarpus</taxon>
    </lineage>
</organism>
<dbReference type="InterPro" id="IPR022742">
    <property type="entry name" value="Hydrolase_4"/>
</dbReference>
<proteinExistence type="inferred from homology"/>
<dbReference type="InterPro" id="IPR012020">
    <property type="entry name" value="ABHD4"/>
</dbReference>
<name>D8LPX1_ECTSI</name>
<dbReference type="EMBL" id="FN648774">
    <property type="protein sequence ID" value="CBN74863.1"/>
    <property type="molecule type" value="Genomic_DNA"/>
</dbReference>